<dbReference type="AlphaFoldDB" id="A0A4Z2J911"/>
<proteinExistence type="predicted"/>
<comment type="caution">
    <text evidence="1">The sequence shown here is derived from an EMBL/GenBank/DDBJ whole genome shotgun (WGS) entry which is preliminary data.</text>
</comment>
<dbReference type="EMBL" id="SRLO01000015">
    <property type="protein sequence ID" value="TNN86401.1"/>
    <property type="molecule type" value="Genomic_DNA"/>
</dbReference>
<evidence type="ECO:0000313" key="1">
    <source>
        <dbReference type="EMBL" id="TNN86401.1"/>
    </source>
</evidence>
<dbReference type="Proteomes" id="UP000314294">
    <property type="component" value="Unassembled WGS sequence"/>
</dbReference>
<sequence>MRVSQLSVRRHVSKANLRLPACTAGQNKNCQKFTIRLSALLLLLELKAGNLQDVEEAVAHHAGNGIIHPEKALSKPGWCKNNKRRSKSCIDDVNVRLILLYLHFDIWVRVAIGIHGSQVDTAYNTHEETVLLGAPGEVAVGQEERRRQRAASGPLLLQEVLSALEELHQRSKPLHLLPLDLQPHSIICDYK</sequence>
<keyword evidence="2" id="KW-1185">Reference proteome</keyword>
<evidence type="ECO:0000313" key="2">
    <source>
        <dbReference type="Proteomes" id="UP000314294"/>
    </source>
</evidence>
<name>A0A4Z2J911_9TELE</name>
<accession>A0A4Z2J911</accession>
<gene>
    <name evidence="1" type="ORF">EYF80_003171</name>
</gene>
<reference evidence="1 2" key="1">
    <citation type="submission" date="2019-03" db="EMBL/GenBank/DDBJ databases">
        <title>First draft genome of Liparis tanakae, snailfish: a comprehensive survey of snailfish specific genes.</title>
        <authorList>
            <person name="Kim W."/>
            <person name="Song I."/>
            <person name="Jeong J.-H."/>
            <person name="Kim D."/>
            <person name="Kim S."/>
            <person name="Ryu S."/>
            <person name="Song J.Y."/>
            <person name="Lee S.K."/>
        </authorList>
    </citation>
    <scope>NUCLEOTIDE SEQUENCE [LARGE SCALE GENOMIC DNA]</scope>
    <source>
        <tissue evidence="1">Muscle</tissue>
    </source>
</reference>
<organism evidence="1 2">
    <name type="scientific">Liparis tanakae</name>
    <name type="common">Tanaka's snailfish</name>
    <dbReference type="NCBI Taxonomy" id="230148"/>
    <lineage>
        <taxon>Eukaryota</taxon>
        <taxon>Metazoa</taxon>
        <taxon>Chordata</taxon>
        <taxon>Craniata</taxon>
        <taxon>Vertebrata</taxon>
        <taxon>Euteleostomi</taxon>
        <taxon>Actinopterygii</taxon>
        <taxon>Neopterygii</taxon>
        <taxon>Teleostei</taxon>
        <taxon>Neoteleostei</taxon>
        <taxon>Acanthomorphata</taxon>
        <taxon>Eupercaria</taxon>
        <taxon>Perciformes</taxon>
        <taxon>Cottioidei</taxon>
        <taxon>Cottales</taxon>
        <taxon>Liparidae</taxon>
        <taxon>Liparis</taxon>
    </lineage>
</organism>
<protein>
    <submittedName>
        <fullName evidence="1">Uncharacterized protein</fullName>
    </submittedName>
</protein>